<dbReference type="Proteomes" id="UP000195985">
    <property type="component" value="Unassembled WGS sequence"/>
</dbReference>
<evidence type="ECO:0000313" key="1">
    <source>
        <dbReference type="EMBL" id="SLM50985.1"/>
    </source>
</evidence>
<dbReference type="RefSeq" id="WP_086941878.1">
    <property type="nucleotide sequence ID" value="NZ_FONM01000020.1"/>
</dbReference>
<organism evidence="1 2">
    <name type="scientific">Trichococcus pasteurii</name>
    <dbReference type="NCBI Taxonomy" id="43064"/>
    <lineage>
        <taxon>Bacteria</taxon>
        <taxon>Bacillati</taxon>
        <taxon>Bacillota</taxon>
        <taxon>Bacilli</taxon>
        <taxon>Lactobacillales</taxon>
        <taxon>Carnobacteriaceae</taxon>
        <taxon>Trichococcus</taxon>
    </lineage>
</organism>
<proteinExistence type="predicted"/>
<dbReference type="AlphaFoldDB" id="A0A1W1IDB4"/>
<name>A0A1W1IDB4_9LACT</name>
<keyword evidence="2" id="KW-1185">Reference proteome</keyword>
<dbReference type="STRING" id="43064.SAMN04488086_12022"/>
<dbReference type="EMBL" id="FWEY01000002">
    <property type="protein sequence ID" value="SLM50985.1"/>
    <property type="molecule type" value="Genomic_DNA"/>
</dbReference>
<dbReference type="InterPro" id="IPR009693">
    <property type="entry name" value="Glucitol_operon_activator"/>
</dbReference>
<dbReference type="PIRSF" id="PIRSF011474">
    <property type="entry name" value="Glucitol_operon_activator"/>
    <property type="match status" value="1"/>
</dbReference>
<evidence type="ECO:0000313" key="2">
    <source>
        <dbReference type="Proteomes" id="UP000195985"/>
    </source>
</evidence>
<dbReference type="OrthoDB" id="9096700at2"/>
<accession>A0A1W1IDB4</accession>
<gene>
    <name evidence="1" type="ORF">TPAS_660</name>
</gene>
<protein>
    <submittedName>
        <fullName evidence="1">Glucitol operon activator</fullName>
    </submittedName>
</protein>
<dbReference type="Pfam" id="PF06923">
    <property type="entry name" value="GutM"/>
    <property type="match status" value="1"/>
</dbReference>
<sequence length="150" mass="16746">MNNMLALGILVVGAFLIQSALGFFQIRHFGNEYNELKADGRVAIGKRAGKLTSGTIIMFQLDEKGVIVRGKKLQGTTILARFKPYNNLNGRLIEAIKADDPDVLAEIKITRKTIMNAVTNYRMFINGETIPEKESPFKELTKKITNIKFG</sequence>
<reference evidence="2" key="1">
    <citation type="submission" date="2016-04" db="EMBL/GenBank/DDBJ databases">
        <authorList>
            <person name="Strepis N."/>
        </authorList>
    </citation>
    <scope>NUCLEOTIDE SEQUENCE [LARGE SCALE GENOMIC DNA]</scope>
</reference>